<organism evidence="2 3">
    <name type="scientific">Acidisarcina polymorpha</name>
    <dbReference type="NCBI Taxonomy" id="2211140"/>
    <lineage>
        <taxon>Bacteria</taxon>
        <taxon>Pseudomonadati</taxon>
        <taxon>Acidobacteriota</taxon>
        <taxon>Terriglobia</taxon>
        <taxon>Terriglobales</taxon>
        <taxon>Acidobacteriaceae</taxon>
        <taxon>Acidisarcina</taxon>
    </lineage>
</organism>
<evidence type="ECO:0000313" key="3">
    <source>
        <dbReference type="Proteomes" id="UP000253606"/>
    </source>
</evidence>
<dbReference type="AlphaFoldDB" id="A0A2Z5FT90"/>
<evidence type="ECO:0000256" key="1">
    <source>
        <dbReference type="SAM" id="Phobius"/>
    </source>
</evidence>
<gene>
    <name evidence="2" type="ORF">ACPOL_0663</name>
</gene>
<sequence>MLDVHPPSTVGHTWRNFFIHIHTIVVGLLIALSLIRTARYPP</sequence>
<keyword evidence="1" id="KW-0472">Membrane</keyword>
<accession>A0A2Z5FT90</accession>
<keyword evidence="1" id="KW-1133">Transmembrane helix</keyword>
<keyword evidence="1" id="KW-0812">Transmembrane</keyword>
<dbReference type="Proteomes" id="UP000253606">
    <property type="component" value="Chromosome"/>
</dbReference>
<feature type="transmembrane region" description="Helical" evidence="1">
    <location>
        <begin position="17"/>
        <end position="35"/>
    </location>
</feature>
<keyword evidence="3" id="KW-1185">Reference proteome</keyword>
<reference evidence="2 3" key="1">
    <citation type="journal article" date="2018" name="Front. Microbiol.">
        <title>Hydrolytic Capabilities as a Key to Environmental Success: Chitinolytic and Cellulolytic Acidobacteria From Acidic Sub-arctic Soils and Boreal Peatlands.</title>
        <authorList>
            <person name="Belova S.E."/>
            <person name="Ravin N.V."/>
            <person name="Pankratov T.A."/>
            <person name="Rakitin A.L."/>
            <person name="Ivanova A.A."/>
            <person name="Beletsky A.V."/>
            <person name="Mardanov A.V."/>
            <person name="Sinninghe Damste J.S."/>
            <person name="Dedysh S.N."/>
        </authorList>
    </citation>
    <scope>NUCLEOTIDE SEQUENCE [LARGE SCALE GENOMIC DNA]</scope>
    <source>
        <strain evidence="2 3">SBC82</strain>
    </source>
</reference>
<proteinExistence type="predicted"/>
<protein>
    <submittedName>
        <fullName evidence="2">Uncharacterized protein</fullName>
    </submittedName>
</protein>
<evidence type="ECO:0000313" key="2">
    <source>
        <dbReference type="EMBL" id="AXC10030.1"/>
    </source>
</evidence>
<dbReference type="KEGG" id="abas:ACPOL_0663"/>
<name>A0A2Z5FT90_9BACT</name>
<dbReference type="EMBL" id="CP030840">
    <property type="protein sequence ID" value="AXC10030.1"/>
    <property type="molecule type" value="Genomic_DNA"/>
</dbReference>